<dbReference type="EMBL" id="SPUK01000002">
    <property type="protein sequence ID" value="TQV99142.1"/>
    <property type="molecule type" value="Genomic_DNA"/>
</dbReference>
<evidence type="ECO:0000313" key="2">
    <source>
        <dbReference type="Proteomes" id="UP000315783"/>
    </source>
</evidence>
<gene>
    <name evidence="1" type="ORF">IF1G_01357</name>
</gene>
<dbReference type="Proteomes" id="UP000315783">
    <property type="component" value="Unassembled WGS sequence"/>
</dbReference>
<organism evidence="1 2">
    <name type="scientific">Cordyceps javanica</name>
    <dbReference type="NCBI Taxonomy" id="43265"/>
    <lineage>
        <taxon>Eukaryota</taxon>
        <taxon>Fungi</taxon>
        <taxon>Dikarya</taxon>
        <taxon>Ascomycota</taxon>
        <taxon>Pezizomycotina</taxon>
        <taxon>Sordariomycetes</taxon>
        <taxon>Hypocreomycetidae</taxon>
        <taxon>Hypocreales</taxon>
        <taxon>Cordycipitaceae</taxon>
        <taxon>Cordyceps</taxon>
    </lineage>
</organism>
<protein>
    <submittedName>
        <fullName evidence="1">Uncharacterized protein</fullName>
    </submittedName>
</protein>
<keyword evidence="2" id="KW-1185">Reference proteome</keyword>
<dbReference type="AlphaFoldDB" id="A0A545VBM7"/>
<comment type="caution">
    <text evidence="1">The sequence shown here is derived from an EMBL/GenBank/DDBJ whole genome shotgun (WGS) entry which is preliminary data.</text>
</comment>
<proteinExistence type="predicted"/>
<accession>A0A545VBM7</accession>
<reference evidence="1 2" key="1">
    <citation type="journal article" date="2019" name="Appl. Microbiol. Biotechnol.">
        <title>Genome sequence of Isaria javanica and comparative genome analysis insights into family S53 peptidase evolution in fungal entomopathogens.</title>
        <authorList>
            <person name="Lin R."/>
            <person name="Zhang X."/>
            <person name="Xin B."/>
            <person name="Zou M."/>
            <person name="Gao Y."/>
            <person name="Qin F."/>
            <person name="Hu Q."/>
            <person name="Xie B."/>
            <person name="Cheng X."/>
        </authorList>
    </citation>
    <scope>NUCLEOTIDE SEQUENCE [LARGE SCALE GENOMIC DNA]</scope>
    <source>
        <strain evidence="1 2">IJ1G</strain>
    </source>
</reference>
<evidence type="ECO:0000313" key="1">
    <source>
        <dbReference type="EMBL" id="TQV99142.1"/>
    </source>
</evidence>
<name>A0A545VBM7_9HYPO</name>
<sequence>MFSSLFPLPVLNCTYLRKFYQETQLYHYLANTSLHRPKAAEMLPILFCLRCR</sequence>